<dbReference type="Pfam" id="PF02620">
    <property type="entry name" value="YceD"/>
    <property type="match status" value="1"/>
</dbReference>
<proteinExistence type="predicted"/>
<dbReference type="AlphaFoldDB" id="A0A0G0Z7J1"/>
<protein>
    <submittedName>
        <fullName evidence="1">Zn-finger-like protein, nucleic acid binding protein</fullName>
    </submittedName>
</protein>
<dbReference type="Proteomes" id="UP000033869">
    <property type="component" value="Unassembled WGS sequence"/>
</dbReference>
<organism evidence="1 2">
    <name type="scientific">candidate division CPR2 bacterium GW2011_GWC1_41_48</name>
    <dbReference type="NCBI Taxonomy" id="1618344"/>
    <lineage>
        <taxon>Bacteria</taxon>
        <taxon>Bacteria division CPR2</taxon>
    </lineage>
</organism>
<dbReference type="InterPro" id="IPR003772">
    <property type="entry name" value="YceD"/>
</dbReference>
<dbReference type="PANTHER" id="PTHR34374">
    <property type="entry name" value="LARGE RIBOSOMAL RNA SUBUNIT ACCUMULATION PROTEIN YCED HOMOLOG 1, CHLOROPLASTIC"/>
    <property type="match status" value="1"/>
</dbReference>
<dbReference type="EMBL" id="LCBL01000003">
    <property type="protein sequence ID" value="KKS09023.1"/>
    <property type="molecule type" value="Genomic_DNA"/>
</dbReference>
<reference evidence="1 2" key="1">
    <citation type="journal article" date="2015" name="Nature">
        <title>rRNA introns, odd ribosomes, and small enigmatic genomes across a large radiation of phyla.</title>
        <authorList>
            <person name="Brown C.T."/>
            <person name="Hug L.A."/>
            <person name="Thomas B.C."/>
            <person name="Sharon I."/>
            <person name="Castelle C.J."/>
            <person name="Singh A."/>
            <person name="Wilkins M.J."/>
            <person name="Williams K.H."/>
            <person name="Banfield J.F."/>
        </authorList>
    </citation>
    <scope>NUCLEOTIDE SEQUENCE [LARGE SCALE GENOMIC DNA]</scope>
</reference>
<evidence type="ECO:0000313" key="1">
    <source>
        <dbReference type="EMBL" id="KKS09023.1"/>
    </source>
</evidence>
<evidence type="ECO:0000313" key="2">
    <source>
        <dbReference type="Proteomes" id="UP000033869"/>
    </source>
</evidence>
<comment type="caution">
    <text evidence="1">The sequence shown here is derived from an EMBL/GenBank/DDBJ whole genome shotgun (WGS) entry which is preliminary data.</text>
</comment>
<sequence length="137" mass="15853">MKLNVKNLLSQEIGSIQEDRFSHPLKIEDLELIEPIEGKYRLIRLEKSIVGHFYIRLIAKINCARCLLDFDFMVEAEFDREFSQLPGEEFLPIKDFKIDIEESLREEVLLALPIKPLCDEGCKGLCPSCGRNLNLED</sequence>
<gene>
    <name evidence="1" type="ORF">UU65_C0003G0078</name>
</gene>
<name>A0A0G0Z7J1_UNCC2</name>
<dbReference type="PANTHER" id="PTHR34374:SF1">
    <property type="entry name" value="LARGE RIBOSOMAL RNA SUBUNIT ACCUMULATION PROTEIN YCED HOMOLOG 1, CHLOROPLASTIC"/>
    <property type="match status" value="1"/>
</dbReference>
<accession>A0A0G0Z7J1</accession>